<reference evidence="2 3" key="1">
    <citation type="submission" date="2013-05" db="EMBL/GenBank/DDBJ databases">
        <title>The Genome Sequence of Actinomyces europaeus ACS-120-V-COL10B.</title>
        <authorList>
            <consortium name="The Broad Institute Genomics Platform"/>
            <person name="Earl A."/>
            <person name="Ward D."/>
            <person name="Feldgarden M."/>
            <person name="Gevers D."/>
            <person name="Saerens B."/>
            <person name="Vaneechoutte M."/>
            <person name="Walker B."/>
            <person name="Young S."/>
            <person name="Zeng Q."/>
            <person name="Gargeya S."/>
            <person name="Fitzgerald M."/>
            <person name="Haas B."/>
            <person name="Abouelleil A."/>
            <person name="Allen A.W."/>
            <person name="Alvarado L."/>
            <person name="Arachchi H.M."/>
            <person name="Berlin A.M."/>
            <person name="Chapman S.B."/>
            <person name="Gainer-Dewar J."/>
            <person name="Goldberg J."/>
            <person name="Griggs A."/>
            <person name="Gujja S."/>
            <person name="Hansen M."/>
            <person name="Howarth C."/>
            <person name="Imamovic A."/>
            <person name="Ireland A."/>
            <person name="Larimer J."/>
            <person name="McCowan C."/>
            <person name="Murphy C."/>
            <person name="Pearson M."/>
            <person name="Poon T.W."/>
            <person name="Priest M."/>
            <person name="Roberts A."/>
            <person name="Saif S."/>
            <person name="Shea T."/>
            <person name="Sisk P."/>
            <person name="Sykes S."/>
            <person name="Wortman J."/>
            <person name="Nusbaum C."/>
            <person name="Birren B."/>
        </authorList>
    </citation>
    <scope>NUCLEOTIDE SEQUENCE [LARGE SCALE GENOMIC DNA]</scope>
    <source>
        <strain evidence="2 3">ACS-120-V-Col10b</strain>
    </source>
</reference>
<dbReference type="Proteomes" id="UP000014387">
    <property type="component" value="Unassembled WGS sequence"/>
</dbReference>
<keyword evidence="3" id="KW-1185">Reference proteome</keyword>
<evidence type="ECO:0000313" key="3">
    <source>
        <dbReference type="Proteomes" id="UP000014387"/>
    </source>
</evidence>
<comment type="caution">
    <text evidence="2">The sequence shown here is derived from an EMBL/GenBank/DDBJ whole genome shotgun (WGS) entry which is preliminary data.</text>
</comment>
<dbReference type="InterPro" id="IPR002575">
    <property type="entry name" value="Aminoglycoside_PTrfase"/>
</dbReference>
<evidence type="ECO:0000259" key="1">
    <source>
        <dbReference type="Pfam" id="PF01636"/>
    </source>
</evidence>
<dbReference type="Pfam" id="PF01636">
    <property type="entry name" value="APH"/>
    <property type="match status" value="1"/>
</dbReference>
<dbReference type="AlphaFoldDB" id="A0A9W5REK6"/>
<dbReference type="EMBL" id="AGWN01000001">
    <property type="protein sequence ID" value="EPD30901.1"/>
    <property type="molecule type" value="Genomic_DNA"/>
</dbReference>
<name>A0A9W5REK6_9ACTO</name>
<dbReference type="InterPro" id="IPR011009">
    <property type="entry name" value="Kinase-like_dom_sf"/>
</dbReference>
<sequence length="338" mass="36771">MPGLQIAGLIEPYDNDGSMARQGVVDTLGNRWVICTPLTDQAGADIQAQSTLLRILHRSYEKGFLPFDAPVPVANKNSADVRVIVHPQMRGKAGSWEEIENSQMLVRSMAKSIAALHNLPAEAIEFTGLPVYSASEVQARLQRLLEEGVAAATLPPNLFERWESALGDESLFRFECVPVHGDLGPDSFLCSGGTVSSVSAFASAHLGDPAEDLAWILSASAQTQEEFLTTYRDSRKGESDLHILTRASLWAELALLRWLLHGKRTEDEAVIGDAKQMLNDLADEVGDDALVPGHAQDLAEDTPFDLRVVDEVLPTTPQVDPNAPTVNLSAILNREDED</sequence>
<dbReference type="Gene3D" id="3.90.1200.10">
    <property type="match status" value="1"/>
</dbReference>
<protein>
    <recommendedName>
        <fullName evidence="1">Aminoglycoside phosphotransferase domain-containing protein</fullName>
    </recommendedName>
</protein>
<organism evidence="2 3">
    <name type="scientific">Gleimia europaea ACS-120-V-Col10b</name>
    <dbReference type="NCBI Taxonomy" id="883069"/>
    <lineage>
        <taxon>Bacteria</taxon>
        <taxon>Bacillati</taxon>
        <taxon>Actinomycetota</taxon>
        <taxon>Actinomycetes</taxon>
        <taxon>Actinomycetales</taxon>
        <taxon>Actinomycetaceae</taxon>
        <taxon>Gleimia</taxon>
    </lineage>
</organism>
<evidence type="ECO:0000313" key="2">
    <source>
        <dbReference type="EMBL" id="EPD30901.1"/>
    </source>
</evidence>
<feature type="domain" description="Aminoglycoside phosphotransferase" evidence="1">
    <location>
        <begin position="30"/>
        <end position="234"/>
    </location>
</feature>
<proteinExistence type="predicted"/>
<dbReference type="SUPFAM" id="SSF56112">
    <property type="entry name" value="Protein kinase-like (PK-like)"/>
    <property type="match status" value="1"/>
</dbReference>
<accession>A0A9W5REK6</accession>
<gene>
    <name evidence="2" type="ORF">HMPREF9238_00656</name>
</gene>